<dbReference type="InterPro" id="IPR008906">
    <property type="entry name" value="HATC_C_dom"/>
</dbReference>
<feature type="domain" description="HAT C-terminal dimerisation" evidence="2">
    <location>
        <begin position="232"/>
        <end position="303"/>
    </location>
</feature>
<evidence type="ECO:0000313" key="3">
    <source>
        <dbReference type="EMBL" id="KAJ7311376.1"/>
    </source>
</evidence>
<evidence type="ECO:0000256" key="1">
    <source>
        <dbReference type="SAM" id="Phobius"/>
    </source>
</evidence>
<dbReference type="PANTHER" id="PTHR45749:SF21">
    <property type="entry name" value="DUF4371 DOMAIN-CONTAINING PROTEIN"/>
    <property type="match status" value="1"/>
</dbReference>
<name>A0A9Q1AU07_9SAUR</name>
<dbReference type="Pfam" id="PF05699">
    <property type="entry name" value="Dimer_Tnp_hAT"/>
    <property type="match status" value="1"/>
</dbReference>
<sequence>MVSNPPPPLAAAAAAALGAWREAVKTCPVSLSPGSPAEGRMMRRLNHRLVLSVLGVLWIAALLLFLRTRKRLEGVGPEGQQPQTPKKKAFRFSAFDSMLLEATSIAEEIECETVFTSIGRPRPRKRFFSYEHADEKITDPQNNFKVNFYFHLFDVAITKLNERFELLSAHNDSFAFLQNIDKWKKLEAGQKRAVCLKLQQKLTSESGAADIDGEDLFHELELLPIVFNSDTTPLDVFNYIYSNNLTSVFPNLSISLRIYLTVPVTVAEGERSFSKLKLIKNYLRSTMSQERLSNLAMISIEKEVAIDTSDLIKDFAHRKARKVDFLGH</sequence>
<keyword evidence="1" id="KW-1133">Transmembrane helix</keyword>
<reference evidence="3" key="1">
    <citation type="journal article" date="2023" name="DNA Res.">
        <title>Chromosome-level genome assembly of Phrynocephalus forsythii using third-generation DNA sequencing and Hi-C analysis.</title>
        <authorList>
            <person name="Qi Y."/>
            <person name="Zhao W."/>
            <person name="Zhao Y."/>
            <person name="Niu C."/>
            <person name="Cao S."/>
            <person name="Zhang Y."/>
        </authorList>
    </citation>
    <scope>NUCLEOTIDE SEQUENCE</scope>
    <source>
        <tissue evidence="3">Muscle</tissue>
    </source>
</reference>
<protein>
    <recommendedName>
        <fullName evidence="2">HAT C-terminal dimerisation domain-containing protein</fullName>
    </recommendedName>
</protein>
<comment type="caution">
    <text evidence="3">The sequence shown here is derived from an EMBL/GenBank/DDBJ whole genome shotgun (WGS) entry which is preliminary data.</text>
</comment>
<feature type="transmembrane region" description="Helical" evidence="1">
    <location>
        <begin position="45"/>
        <end position="66"/>
    </location>
</feature>
<dbReference type="SUPFAM" id="SSF53098">
    <property type="entry name" value="Ribonuclease H-like"/>
    <property type="match status" value="1"/>
</dbReference>
<accession>A0A9Q1AU07</accession>
<dbReference type="InterPro" id="IPR012337">
    <property type="entry name" value="RNaseH-like_sf"/>
</dbReference>
<proteinExistence type="predicted"/>
<dbReference type="AlphaFoldDB" id="A0A9Q1AU07"/>
<evidence type="ECO:0000259" key="2">
    <source>
        <dbReference type="Pfam" id="PF05699"/>
    </source>
</evidence>
<gene>
    <name evidence="3" type="ORF">JRQ81_006995</name>
</gene>
<keyword evidence="4" id="KW-1185">Reference proteome</keyword>
<dbReference type="EMBL" id="JAPFRF010000014">
    <property type="protein sequence ID" value="KAJ7311376.1"/>
    <property type="molecule type" value="Genomic_DNA"/>
</dbReference>
<dbReference type="PANTHER" id="PTHR45749">
    <property type="match status" value="1"/>
</dbReference>
<organism evidence="3 4">
    <name type="scientific">Phrynocephalus forsythii</name>
    <dbReference type="NCBI Taxonomy" id="171643"/>
    <lineage>
        <taxon>Eukaryota</taxon>
        <taxon>Metazoa</taxon>
        <taxon>Chordata</taxon>
        <taxon>Craniata</taxon>
        <taxon>Vertebrata</taxon>
        <taxon>Euteleostomi</taxon>
        <taxon>Lepidosauria</taxon>
        <taxon>Squamata</taxon>
        <taxon>Bifurcata</taxon>
        <taxon>Unidentata</taxon>
        <taxon>Episquamata</taxon>
        <taxon>Toxicofera</taxon>
        <taxon>Iguania</taxon>
        <taxon>Acrodonta</taxon>
        <taxon>Agamidae</taxon>
        <taxon>Agaminae</taxon>
        <taxon>Phrynocephalus</taxon>
    </lineage>
</organism>
<keyword evidence="1" id="KW-0812">Transmembrane</keyword>
<dbReference type="Proteomes" id="UP001142489">
    <property type="component" value="Unassembled WGS sequence"/>
</dbReference>
<keyword evidence="1" id="KW-0472">Membrane</keyword>
<dbReference type="GO" id="GO:0046983">
    <property type="term" value="F:protein dimerization activity"/>
    <property type="evidence" value="ECO:0007669"/>
    <property type="project" value="InterPro"/>
</dbReference>
<evidence type="ECO:0000313" key="4">
    <source>
        <dbReference type="Proteomes" id="UP001142489"/>
    </source>
</evidence>
<dbReference type="OrthoDB" id="10062065at2759"/>